<gene>
    <name evidence="3" type="ORF">OSTQU699_LOCUS3802</name>
</gene>
<evidence type="ECO:0000313" key="4">
    <source>
        <dbReference type="Proteomes" id="UP000708148"/>
    </source>
</evidence>
<evidence type="ECO:0000256" key="1">
    <source>
        <dbReference type="SAM" id="MobiDB-lite"/>
    </source>
</evidence>
<feature type="compositionally biased region" description="Low complexity" evidence="1">
    <location>
        <begin position="266"/>
        <end position="275"/>
    </location>
</feature>
<proteinExistence type="predicted"/>
<keyword evidence="2" id="KW-0732">Signal</keyword>
<protein>
    <submittedName>
        <fullName evidence="3">Uncharacterized protein</fullName>
    </submittedName>
</protein>
<feature type="region of interest" description="Disordered" evidence="1">
    <location>
        <begin position="256"/>
        <end position="293"/>
    </location>
</feature>
<dbReference type="EMBL" id="CAJHUC010000829">
    <property type="protein sequence ID" value="CAD7698441.1"/>
    <property type="molecule type" value="Genomic_DNA"/>
</dbReference>
<feature type="chain" id="PRO_5035755472" evidence="2">
    <location>
        <begin position="26"/>
        <end position="293"/>
    </location>
</feature>
<organism evidence="3 4">
    <name type="scientific">Ostreobium quekettii</name>
    <dbReference type="NCBI Taxonomy" id="121088"/>
    <lineage>
        <taxon>Eukaryota</taxon>
        <taxon>Viridiplantae</taxon>
        <taxon>Chlorophyta</taxon>
        <taxon>core chlorophytes</taxon>
        <taxon>Ulvophyceae</taxon>
        <taxon>TCBD clade</taxon>
        <taxon>Bryopsidales</taxon>
        <taxon>Ostreobineae</taxon>
        <taxon>Ostreobiaceae</taxon>
        <taxon>Ostreobium</taxon>
    </lineage>
</organism>
<feature type="compositionally biased region" description="Basic and acidic residues" evidence="1">
    <location>
        <begin position="256"/>
        <end position="265"/>
    </location>
</feature>
<reference evidence="3" key="1">
    <citation type="submission" date="2020-12" db="EMBL/GenBank/DDBJ databases">
        <authorList>
            <person name="Iha C."/>
        </authorList>
    </citation>
    <scope>NUCLEOTIDE SEQUENCE</scope>
</reference>
<evidence type="ECO:0000313" key="3">
    <source>
        <dbReference type="EMBL" id="CAD7698441.1"/>
    </source>
</evidence>
<comment type="caution">
    <text evidence="3">The sequence shown here is derived from an EMBL/GenBank/DDBJ whole genome shotgun (WGS) entry which is preliminary data.</text>
</comment>
<dbReference type="Proteomes" id="UP000708148">
    <property type="component" value="Unassembled WGS sequence"/>
</dbReference>
<dbReference type="OrthoDB" id="4455at2759"/>
<evidence type="ECO:0000256" key="2">
    <source>
        <dbReference type="SAM" id="SignalP"/>
    </source>
</evidence>
<name>A0A8S1ITN5_9CHLO</name>
<sequence length="293" mass="31680">MNFEASTYLLLLLALFGTSFQSAHAQEPVIFNAAGFANVQQAVKDFQDFLGGMDNGNEPGPIDDGFRSINWDAAAVPFDMPGNFFRDTVTRGILLSVKGDEFRVSNPAKDDPGFPDNLFDSINPQYPKQFQAFSPERIFSPLTHNVFTAEFSIPGSPKNDEAWIAGFGAIFVDVDNEKVSSIEYFDPEGKSLGSFPVVADPQGLSFLGVYFPDDVVGSVEVTLGNAILGVDDFPPEHEVVVMDDFFFSEPVALKKPAEKPAEKPAKSPGLTVTTTPAPPTKSPSPPSGPGYDR</sequence>
<feature type="signal peptide" evidence="2">
    <location>
        <begin position="1"/>
        <end position="25"/>
    </location>
</feature>
<dbReference type="AlphaFoldDB" id="A0A8S1ITN5"/>
<accession>A0A8S1ITN5</accession>
<feature type="compositionally biased region" description="Pro residues" evidence="1">
    <location>
        <begin position="276"/>
        <end position="293"/>
    </location>
</feature>
<keyword evidence="4" id="KW-1185">Reference proteome</keyword>